<dbReference type="AlphaFoldDB" id="A0A4R3MNQ5"/>
<evidence type="ECO:0000256" key="1">
    <source>
        <dbReference type="ARBA" id="ARBA00004651"/>
    </source>
</evidence>
<keyword evidence="10" id="KW-1185">Reference proteome</keyword>
<reference evidence="9 10" key="1">
    <citation type="submission" date="2019-03" db="EMBL/GenBank/DDBJ databases">
        <title>Genomic Encyclopedia of Type Strains, Phase IV (KMG-IV): sequencing the most valuable type-strain genomes for metagenomic binning, comparative biology and taxonomic classification.</title>
        <authorList>
            <person name="Goeker M."/>
        </authorList>
    </citation>
    <scope>NUCLEOTIDE SEQUENCE [LARGE SCALE GENOMIC DNA]</scope>
    <source>
        <strain evidence="9 10">DSM 24629</strain>
    </source>
</reference>
<dbReference type="GO" id="GO:0005886">
    <property type="term" value="C:plasma membrane"/>
    <property type="evidence" value="ECO:0007669"/>
    <property type="project" value="UniProtKB-SubCell"/>
</dbReference>
<accession>A0A4R3MNQ5</accession>
<dbReference type="PANTHER" id="PTHR21716">
    <property type="entry name" value="TRANSMEMBRANE PROTEIN"/>
    <property type="match status" value="1"/>
</dbReference>
<comment type="caution">
    <text evidence="9">The sequence shown here is derived from an EMBL/GenBank/DDBJ whole genome shotgun (WGS) entry which is preliminary data.</text>
</comment>
<dbReference type="RefSeq" id="WP_132250302.1">
    <property type="nucleotide sequence ID" value="NZ_SMAL01000002.1"/>
</dbReference>
<evidence type="ECO:0000256" key="7">
    <source>
        <dbReference type="ARBA" id="ARBA00023136"/>
    </source>
</evidence>
<feature type="transmembrane region" description="Helical" evidence="8">
    <location>
        <begin position="349"/>
        <end position="378"/>
    </location>
</feature>
<comment type="subcellular location">
    <subcellularLocation>
        <location evidence="1">Cell membrane</location>
        <topology evidence="1">Multi-pass membrane protein</topology>
    </subcellularLocation>
</comment>
<name>A0A4R3MNQ5_9FIRM</name>
<keyword evidence="7 8" id="KW-0472">Membrane</keyword>
<evidence type="ECO:0000256" key="4">
    <source>
        <dbReference type="ARBA" id="ARBA00022475"/>
    </source>
</evidence>
<evidence type="ECO:0000256" key="6">
    <source>
        <dbReference type="ARBA" id="ARBA00022989"/>
    </source>
</evidence>
<dbReference type="GO" id="GO:0055085">
    <property type="term" value="P:transmembrane transport"/>
    <property type="evidence" value="ECO:0007669"/>
    <property type="project" value="TreeGrafter"/>
</dbReference>
<keyword evidence="5 8" id="KW-0812">Transmembrane</keyword>
<organism evidence="9 10">
    <name type="scientific">Natranaerovirga pectinivora</name>
    <dbReference type="NCBI Taxonomy" id="682400"/>
    <lineage>
        <taxon>Bacteria</taxon>
        <taxon>Bacillati</taxon>
        <taxon>Bacillota</taxon>
        <taxon>Clostridia</taxon>
        <taxon>Lachnospirales</taxon>
        <taxon>Natranaerovirgaceae</taxon>
        <taxon>Natranaerovirga</taxon>
    </lineage>
</organism>
<feature type="transmembrane region" description="Helical" evidence="8">
    <location>
        <begin position="43"/>
        <end position="64"/>
    </location>
</feature>
<evidence type="ECO:0000256" key="2">
    <source>
        <dbReference type="ARBA" id="ARBA00009773"/>
    </source>
</evidence>
<evidence type="ECO:0000313" key="10">
    <source>
        <dbReference type="Proteomes" id="UP000294902"/>
    </source>
</evidence>
<proteinExistence type="inferred from homology"/>
<feature type="transmembrane region" description="Helical" evidence="8">
    <location>
        <begin position="261"/>
        <end position="286"/>
    </location>
</feature>
<dbReference type="InterPro" id="IPR002549">
    <property type="entry name" value="AI-2E-like"/>
</dbReference>
<keyword evidence="3" id="KW-0813">Transport</keyword>
<dbReference type="Proteomes" id="UP000294902">
    <property type="component" value="Unassembled WGS sequence"/>
</dbReference>
<protein>
    <submittedName>
        <fullName evidence="9">Putative PurR-regulated permease PerM</fullName>
    </submittedName>
</protein>
<evidence type="ECO:0000313" key="9">
    <source>
        <dbReference type="EMBL" id="TCT16142.1"/>
    </source>
</evidence>
<dbReference type="OrthoDB" id="9793390at2"/>
<feature type="transmembrane region" description="Helical" evidence="8">
    <location>
        <begin position="318"/>
        <end position="337"/>
    </location>
</feature>
<dbReference type="Pfam" id="PF01594">
    <property type="entry name" value="AI-2E_transport"/>
    <property type="match status" value="1"/>
</dbReference>
<feature type="transmembrane region" description="Helical" evidence="8">
    <location>
        <begin position="98"/>
        <end position="119"/>
    </location>
</feature>
<dbReference type="EMBL" id="SMAL01000002">
    <property type="protein sequence ID" value="TCT16142.1"/>
    <property type="molecule type" value="Genomic_DNA"/>
</dbReference>
<evidence type="ECO:0000256" key="3">
    <source>
        <dbReference type="ARBA" id="ARBA00022448"/>
    </source>
</evidence>
<keyword evidence="4" id="KW-1003">Cell membrane</keyword>
<gene>
    <name evidence="9" type="ORF">EDC18_102158</name>
</gene>
<sequence length="406" mass="45359">MKYKFDKHYIKISIHIIITAVILYGIIFAINNISTIFDSLKNIVSTTINLLAPLIIGLVLAYLFDPIVNFYDRNICDKLHFHLNNKKKRRVKVKKTRLAATSLTYITIIVIFIIAGYAISWNLKNTDGFRNVGNTVVIVEEFVKGFNNVAIQVQEKLSDFGLVNQGEELVDTIIRTVTSAVQAIGTQVIGFITKLGGYVISIVIGIVISFYLLMDKKYLLNGWNRSINAILPTRTSKAVRNIWKEADWILSGYVRGQLLDVLIMSVLISITLLIIGVDFAIVIGIISGFANLIPLVGSIVATIMAVLVALVGDNPMKAVYALVTLLILQQIDGNIIVPKVVGENVNLNPLMVLLAIFIFGSLFGVLGMIVAVPITALFKHFYVQYIDYRLKEKERKEKEKRKEKLT</sequence>
<dbReference type="PANTHER" id="PTHR21716:SF53">
    <property type="entry name" value="PERMEASE PERM-RELATED"/>
    <property type="match status" value="1"/>
</dbReference>
<comment type="similarity">
    <text evidence="2">Belongs to the autoinducer-2 exporter (AI-2E) (TC 2.A.86) family.</text>
</comment>
<keyword evidence="6 8" id="KW-1133">Transmembrane helix</keyword>
<feature type="transmembrane region" description="Helical" evidence="8">
    <location>
        <begin position="195"/>
        <end position="214"/>
    </location>
</feature>
<evidence type="ECO:0000256" key="5">
    <source>
        <dbReference type="ARBA" id="ARBA00022692"/>
    </source>
</evidence>
<feature type="transmembrane region" description="Helical" evidence="8">
    <location>
        <begin position="292"/>
        <end position="311"/>
    </location>
</feature>
<evidence type="ECO:0000256" key="8">
    <source>
        <dbReference type="SAM" id="Phobius"/>
    </source>
</evidence>
<feature type="transmembrane region" description="Helical" evidence="8">
    <location>
        <begin position="12"/>
        <end position="31"/>
    </location>
</feature>